<protein>
    <submittedName>
        <fullName evidence="1">Uncharacterized protein</fullName>
    </submittedName>
</protein>
<sequence>LFEVANAHAAELRAADEAAQAAIAQAKHLEDTCSRLESQVAAAKHQFDASWAEERELSDRMRVVEDTVVGLVKQCTAAENALAAATRALAPAPSPADAPADRKNCRTSTVSTTSSIETLVPTGQAQRPDALAYALASANAATRAQEERTAHLEAEIKQVRRYLRWGWLPQLRCVHRKQIDMLLDLTDAANEHFFDLHKKREALCQPL</sequence>
<comment type="caution">
    <text evidence="1">The sequence shown here is derived from an EMBL/GenBank/DDBJ whole genome shotgun (WGS) entry which is preliminary data.</text>
</comment>
<name>A0ACC1KRE8_9FUNG</name>
<keyword evidence="2" id="KW-1185">Reference proteome</keyword>
<reference evidence="1" key="1">
    <citation type="submission" date="2022-07" db="EMBL/GenBank/DDBJ databases">
        <title>Phylogenomic reconstructions and comparative analyses of Kickxellomycotina fungi.</title>
        <authorList>
            <person name="Reynolds N.K."/>
            <person name="Stajich J.E."/>
            <person name="Barry K."/>
            <person name="Grigoriev I.V."/>
            <person name="Crous P."/>
            <person name="Smith M.E."/>
        </authorList>
    </citation>
    <scope>NUCLEOTIDE SEQUENCE</scope>
    <source>
        <strain evidence="1">BCRC 34780</strain>
    </source>
</reference>
<dbReference type="EMBL" id="JANBUN010002675">
    <property type="protein sequence ID" value="KAJ2793976.1"/>
    <property type="molecule type" value="Genomic_DNA"/>
</dbReference>
<gene>
    <name evidence="1" type="ORF">H4R21_005683</name>
</gene>
<evidence type="ECO:0000313" key="2">
    <source>
        <dbReference type="Proteomes" id="UP001140087"/>
    </source>
</evidence>
<evidence type="ECO:0000313" key="1">
    <source>
        <dbReference type="EMBL" id="KAJ2793976.1"/>
    </source>
</evidence>
<proteinExistence type="predicted"/>
<organism evidence="1 2">
    <name type="scientific">Coemansia helicoidea</name>
    <dbReference type="NCBI Taxonomy" id="1286919"/>
    <lineage>
        <taxon>Eukaryota</taxon>
        <taxon>Fungi</taxon>
        <taxon>Fungi incertae sedis</taxon>
        <taxon>Zoopagomycota</taxon>
        <taxon>Kickxellomycotina</taxon>
        <taxon>Kickxellomycetes</taxon>
        <taxon>Kickxellales</taxon>
        <taxon>Kickxellaceae</taxon>
        <taxon>Coemansia</taxon>
    </lineage>
</organism>
<feature type="non-terminal residue" evidence="1">
    <location>
        <position position="1"/>
    </location>
</feature>
<dbReference type="Proteomes" id="UP001140087">
    <property type="component" value="Unassembled WGS sequence"/>
</dbReference>
<accession>A0ACC1KRE8</accession>